<reference evidence="2" key="1">
    <citation type="journal article" date="2014" name="Int. J. Syst. Evol. Microbiol.">
        <title>Complete genome sequence of Corynebacterium casei LMG S-19264T (=DSM 44701T), isolated from a smear-ripened cheese.</title>
        <authorList>
            <consortium name="US DOE Joint Genome Institute (JGI-PGF)"/>
            <person name="Walter F."/>
            <person name="Albersmeier A."/>
            <person name="Kalinowski J."/>
            <person name="Ruckert C."/>
        </authorList>
    </citation>
    <scope>NUCLEOTIDE SEQUENCE</scope>
    <source>
        <strain evidence="2">CGMCC 1.14988</strain>
    </source>
</reference>
<sequence length="431" mass="45209">MTATARRARDDRRRDVLAAAALLLVLAVLYLATASRGPAQVNDTRAATVASWSLGTRGDPALPSAWPPSHNYWGTTAPDGRVFVNRFPGVAYWAAPAYALASLGDQRPAPAHPFLVDRRPAGRMAAITAALAAVGLFAVLRTVTGRRPALLGAGLFGLGTSLWSVAADALWPHAPACLALAGVLLGWRRQRPVVAAAAAGVAVLVRPHLVVAIGVLALVAWRDRERRASAAMTAGAGLGLALLSAYSWWAFGTLLPVAGYDTAGHLGGLVDHSPWQTLRAFALALVGTERGVLRYSPVVAGALVALLLARRRVPGWALGSALAGLVYLFVQVRAVGHRGGAHFFAYRVTLEPLLLATPALVAASVAAVREHRWVGPVLGLLGLASVGIHGFGAVVGGIDATTTSRWEHIDRSVREAFGDRELGEVDLRPRP</sequence>
<dbReference type="AlphaFoldDB" id="A0A8J3AAD3"/>
<evidence type="ECO:0000256" key="1">
    <source>
        <dbReference type="SAM" id="Phobius"/>
    </source>
</evidence>
<evidence type="ECO:0000313" key="2">
    <source>
        <dbReference type="EMBL" id="GGI08492.1"/>
    </source>
</evidence>
<proteinExistence type="predicted"/>
<name>A0A8J3AAD3_9ACTN</name>
<dbReference type="EMBL" id="BMHA01000012">
    <property type="protein sequence ID" value="GGI08492.1"/>
    <property type="molecule type" value="Genomic_DNA"/>
</dbReference>
<keyword evidence="3" id="KW-1185">Reference proteome</keyword>
<feature type="transmembrane region" description="Helical" evidence="1">
    <location>
        <begin position="316"/>
        <end position="332"/>
    </location>
</feature>
<comment type="caution">
    <text evidence="2">The sequence shown here is derived from an EMBL/GenBank/DDBJ whole genome shotgun (WGS) entry which is preliminary data.</text>
</comment>
<keyword evidence="1" id="KW-1133">Transmembrane helix</keyword>
<evidence type="ECO:0000313" key="3">
    <source>
        <dbReference type="Proteomes" id="UP000650511"/>
    </source>
</evidence>
<dbReference type="RefSeq" id="WP_130650349.1">
    <property type="nucleotide sequence ID" value="NZ_BMHA01000012.1"/>
</dbReference>
<feature type="transmembrane region" description="Helical" evidence="1">
    <location>
        <begin position="231"/>
        <end position="251"/>
    </location>
</feature>
<feature type="transmembrane region" description="Helical" evidence="1">
    <location>
        <begin position="124"/>
        <end position="143"/>
    </location>
</feature>
<organism evidence="2 3">
    <name type="scientific">Egicoccus halophilus</name>
    <dbReference type="NCBI Taxonomy" id="1670830"/>
    <lineage>
        <taxon>Bacteria</taxon>
        <taxon>Bacillati</taxon>
        <taxon>Actinomycetota</taxon>
        <taxon>Nitriliruptoria</taxon>
        <taxon>Egicoccales</taxon>
        <taxon>Egicoccaceae</taxon>
        <taxon>Egicoccus</taxon>
    </lineage>
</organism>
<keyword evidence="1" id="KW-0472">Membrane</keyword>
<accession>A0A8J3AAD3</accession>
<feature type="transmembrane region" description="Helical" evidence="1">
    <location>
        <begin position="292"/>
        <end position="309"/>
    </location>
</feature>
<feature type="transmembrane region" description="Helical" evidence="1">
    <location>
        <begin position="193"/>
        <end position="219"/>
    </location>
</feature>
<protein>
    <submittedName>
        <fullName evidence="2">Uncharacterized protein</fullName>
    </submittedName>
</protein>
<gene>
    <name evidence="2" type="ORF">GCM10011354_29350</name>
</gene>
<feature type="transmembrane region" description="Helical" evidence="1">
    <location>
        <begin position="377"/>
        <end position="398"/>
    </location>
</feature>
<reference evidence="2" key="2">
    <citation type="submission" date="2020-09" db="EMBL/GenBank/DDBJ databases">
        <authorList>
            <person name="Sun Q."/>
            <person name="Zhou Y."/>
        </authorList>
    </citation>
    <scope>NUCLEOTIDE SEQUENCE</scope>
    <source>
        <strain evidence="2">CGMCC 1.14988</strain>
    </source>
</reference>
<feature type="transmembrane region" description="Helical" evidence="1">
    <location>
        <begin position="150"/>
        <end position="173"/>
    </location>
</feature>
<dbReference type="OrthoDB" id="3772723at2"/>
<feature type="transmembrane region" description="Helical" evidence="1">
    <location>
        <begin position="344"/>
        <end position="365"/>
    </location>
</feature>
<dbReference type="Proteomes" id="UP000650511">
    <property type="component" value="Unassembled WGS sequence"/>
</dbReference>
<keyword evidence="1" id="KW-0812">Transmembrane</keyword>